<dbReference type="EMBL" id="CP076134">
    <property type="protein sequence ID" value="QWG14718.1"/>
    <property type="molecule type" value="Genomic_DNA"/>
</dbReference>
<sequence length="579" mass="64717">MILLPRKPSVVNLTQIGVFVTAQAIYPDIEVSEKGMVQSLEGLSRDEALCCCALINRIVSGPGTEDIRVRQERAIQLALNDDERNKVNEFWKNGAWKIPPTFFFRGQLLELMRWISKHCKNLTNDGDTFQNAATKSKFVRCALIASGLWNNRIFGNKLDGIGEANIDEARLKAAGPFWKAFEEANPAPYPRETLGHGWAFFSKYFPKRYPEFEAEFKRITGLSVEEYFVCLAGVSTKALIGTEQDIFFRPATFGNATAYSDLFPKFLAHESQSSEQLAEDLWNDFDKSGYRAIRARPILITENKTAVVLDPVFFSERISIGSLFQITAQAQSANEVFGRFGLAFEDYVSDMLRRAYPSARGLVDRLACNVKGADADGEFEVDNILNDVKDLVVSESKSVWLKEGAILGDDFLEEIRLKYSETTASSIERRKGVSQLARIVRAITNDIWKGQGDDFKEVRRIFPLLIAHDTKVATLGAVLAKEFDALLGPVPGGRRVEKLVILTLADLEHLEASLENFSLVKFLDDYCSAVPDRVATVYSFLTQSAYTQKLKESQALLDSALALFNTAQTVLFPKDSGPK</sequence>
<dbReference type="RefSeq" id="WP_215612892.1">
    <property type="nucleotide sequence ID" value="NZ_CP076134.1"/>
</dbReference>
<protein>
    <submittedName>
        <fullName evidence="1">Uncharacterized protein</fullName>
    </submittedName>
</protein>
<proteinExistence type="predicted"/>
<reference evidence="1" key="2">
    <citation type="submission" date="2021-06" db="EMBL/GenBank/DDBJ databases">
        <title>Bradyrhizobium sp. S2-20-1 Genome sequencing.</title>
        <authorList>
            <person name="Jin L."/>
        </authorList>
    </citation>
    <scope>NUCLEOTIDE SEQUENCE</scope>
    <source>
        <strain evidence="1">S2-20-1</strain>
    </source>
</reference>
<dbReference type="EMBL" id="CP076135">
    <property type="protein sequence ID" value="QWG17238.1"/>
    <property type="molecule type" value="Genomic_DNA"/>
</dbReference>
<organism evidence="1 3">
    <name type="scientific">Bradyrhizobium sediminis</name>
    <dbReference type="NCBI Taxonomy" id="2840469"/>
    <lineage>
        <taxon>Bacteria</taxon>
        <taxon>Pseudomonadati</taxon>
        <taxon>Pseudomonadota</taxon>
        <taxon>Alphaproteobacteria</taxon>
        <taxon>Hyphomicrobiales</taxon>
        <taxon>Nitrobacteraceae</taxon>
        <taxon>Bradyrhizobium</taxon>
    </lineage>
</organism>
<accession>A0A975NGI7</accession>
<evidence type="ECO:0000313" key="2">
    <source>
        <dbReference type="EMBL" id="QWG17238.1"/>
    </source>
</evidence>
<dbReference type="Proteomes" id="UP000680839">
    <property type="component" value="Chromosome"/>
</dbReference>
<dbReference type="Proteomes" id="UP000680805">
    <property type="component" value="Chromosome"/>
</dbReference>
<dbReference type="KEGG" id="bsei:KMZ68_20000"/>
<evidence type="ECO:0000313" key="3">
    <source>
        <dbReference type="Proteomes" id="UP000680839"/>
    </source>
</evidence>
<dbReference type="AlphaFoldDB" id="A0A975NGI7"/>
<name>A0A975NGI7_9BRAD</name>
<gene>
    <name evidence="1" type="ORF">KMZ29_08695</name>
    <name evidence="2" type="ORF">KMZ68_20000</name>
</gene>
<reference evidence="2" key="1">
    <citation type="submission" date="2021-06" db="EMBL/GenBank/DDBJ databases">
        <title>Bradyrhizobium sp. S2-11-2 Genome sequencing.</title>
        <authorList>
            <person name="Jin L."/>
        </authorList>
    </citation>
    <scope>NUCLEOTIDE SEQUENCE</scope>
    <source>
        <strain evidence="2">S2-11-2</strain>
    </source>
</reference>
<evidence type="ECO:0000313" key="1">
    <source>
        <dbReference type="EMBL" id="QWG14718.1"/>
    </source>
</evidence>